<dbReference type="AlphaFoldDB" id="A0A5J4NZJ7"/>
<keyword evidence="2" id="KW-1185">Reference proteome</keyword>
<evidence type="ECO:0000313" key="1">
    <source>
        <dbReference type="EMBL" id="KAA3681127.1"/>
    </source>
</evidence>
<comment type="caution">
    <text evidence="1">The sequence shown here is derived from an EMBL/GenBank/DDBJ whole genome shotgun (WGS) entry which is preliminary data.</text>
</comment>
<dbReference type="Proteomes" id="UP000324629">
    <property type="component" value="Unassembled WGS sequence"/>
</dbReference>
<name>A0A5J4NZJ7_9TREM</name>
<sequence>MVILLCGLQSSADADSRTRIIGELGQDPKMTLKKFTSSSRRLVILRSRQYLRHRRVFSCPAPYGSPPLVSQKLNCVQESGVLKHISNSAWASLTVDIEKPIKIVRICPESSTGSNVSLDMQWYSHPTPDNVFVKVNGGKHFAADALLRIEVEYCTKDPPIIDIHRSPF</sequence>
<gene>
    <name evidence="1" type="ORF">DEA37_0011290</name>
</gene>
<protein>
    <submittedName>
        <fullName evidence="1">Uncharacterized protein</fullName>
    </submittedName>
</protein>
<organism evidence="1 2">
    <name type="scientific">Paragonimus westermani</name>
    <dbReference type="NCBI Taxonomy" id="34504"/>
    <lineage>
        <taxon>Eukaryota</taxon>
        <taxon>Metazoa</taxon>
        <taxon>Spiralia</taxon>
        <taxon>Lophotrochozoa</taxon>
        <taxon>Platyhelminthes</taxon>
        <taxon>Trematoda</taxon>
        <taxon>Digenea</taxon>
        <taxon>Plagiorchiida</taxon>
        <taxon>Troglotremata</taxon>
        <taxon>Troglotrematidae</taxon>
        <taxon>Paragonimus</taxon>
    </lineage>
</organism>
<evidence type="ECO:0000313" key="2">
    <source>
        <dbReference type="Proteomes" id="UP000324629"/>
    </source>
</evidence>
<reference evidence="1 2" key="1">
    <citation type="journal article" date="2019" name="Gigascience">
        <title>Whole-genome sequence of the oriental lung fluke Paragonimus westermani.</title>
        <authorList>
            <person name="Oey H."/>
            <person name="Zakrzewski M."/>
            <person name="Narain K."/>
            <person name="Devi K.R."/>
            <person name="Agatsuma T."/>
            <person name="Nawaratna S."/>
            <person name="Gobert G.N."/>
            <person name="Jones M.K."/>
            <person name="Ragan M.A."/>
            <person name="McManus D.P."/>
            <person name="Krause L."/>
        </authorList>
    </citation>
    <scope>NUCLEOTIDE SEQUENCE [LARGE SCALE GENOMIC DNA]</scope>
    <source>
        <strain evidence="1 2">IND2009</strain>
    </source>
</reference>
<accession>A0A5J4NZJ7</accession>
<dbReference type="EMBL" id="QNGE01000273">
    <property type="protein sequence ID" value="KAA3681127.1"/>
    <property type="molecule type" value="Genomic_DNA"/>
</dbReference>
<proteinExistence type="predicted"/>